<keyword evidence="2" id="KW-0732">Signal</keyword>
<evidence type="ECO:0000256" key="1">
    <source>
        <dbReference type="PROSITE-ProRule" id="PRU00339"/>
    </source>
</evidence>
<evidence type="ECO:0000313" key="3">
    <source>
        <dbReference type="EMBL" id="MBL0740027.1"/>
    </source>
</evidence>
<dbReference type="SUPFAM" id="SSF48452">
    <property type="entry name" value="TPR-like"/>
    <property type="match status" value="1"/>
</dbReference>
<evidence type="ECO:0000313" key="4">
    <source>
        <dbReference type="Proteomes" id="UP000613030"/>
    </source>
</evidence>
<dbReference type="Gene3D" id="1.25.40.10">
    <property type="entry name" value="Tetratricopeptide repeat domain"/>
    <property type="match status" value="1"/>
</dbReference>
<sequence>MRKAVIAFSLVLVCTQVSAQTNEEKAIKKTKDAIDLMDAGLIKESIKLLEEAEALDPGKFMYTYEKSYAHYIDKDYKGTIKILEKLKSHPDASERLYQLLGNSYDLIEKPEKAFDAYDEGLKKFPNAGMLFLEKGNVYWEKKDYGKALPLYEKGIEMDPAFPSNYYRAALLYANSDNPIWA</sequence>
<feature type="repeat" description="TPR" evidence="1">
    <location>
        <begin position="128"/>
        <end position="161"/>
    </location>
</feature>
<keyword evidence="4" id="KW-1185">Reference proteome</keyword>
<gene>
    <name evidence="3" type="ORF">JI741_02300</name>
</gene>
<feature type="signal peptide" evidence="2">
    <location>
        <begin position="1"/>
        <end position="19"/>
    </location>
</feature>
<feature type="chain" id="PRO_5046109612" evidence="2">
    <location>
        <begin position="20"/>
        <end position="181"/>
    </location>
</feature>
<dbReference type="PROSITE" id="PS50005">
    <property type="entry name" value="TPR"/>
    <property type="match status" value="2"/>
</dbReference>
<accession>A0ABS1KLD0</accession>
<evidence type="ECO:0000256" key="2">
    <source>
        <dbReference type="SAM" id="SignalP"/>
    </source>
</evidence>
<feature type="repeat" description="TPR" evidence="1">
    <location>
        <begin position="94"/>
        <end position="127"/>
    </location>
</feature>
<keyword evidence="1" id="KW-0802">TPR repeat</keyword>
<dbReference type="Pfam" id="PF13181">
    <property type="entry name" value="TPR_8"/>
    <property type="match status" value="1"/>
</dbReference>
<dbReference type="SMART" id="SM00028">
    <property type="entry name" value="TPR"/>
    <property type="match status" value="2"/>
</dbReference>
<name>A0ABS1KLD0_9BACT</name>
<dbReference type="InterPro" id="IPR011990">
    <property type="entry name" value="TPR-like_helical_dom_sf"/>
</dbReference>
<dbReference type="InterPro" id="IPR019734">
    <property type="entry name" value="TPR_rpt"/>
</dbReference>
<comment type="caution">
    <text evidence="3">The sequence shown here is derived from an EMBL/GenBank/DDBJ whole genome shotgun (WGS) entry which is preliminary data.</text>
</comment>
<reference evidence="3 4" key="1">
    <citation type="submission" date="2021-01" db="EMBL/GenBank/DDBJ databases">
        <title>Chryseolinea sp. Jin1 Genome sequencing and assembly.</title>
        <authorList>
            <person name="Kim I."/>
        </authorList>
    </citation>
    <scope>NUCLEOTIDE SEQUENCE [LARGE SCALE GENOMIC DNA]</scope>
    <source>
        <strain evidence="3 4">Jin1</strain>
    </source>
</reference>
<dbReference type="RefSeq" id="WP_202006993.1">
    <property type="nucleotide sequence ID" value="NZ_JAERRB010000001.1"/>
</dbReference>
<protein>
    <submittedName>
        <fullName evidence="3">Tetratricopeptide repeat protein</fullName>
    </submittedName>
</protein>
<dbReference type="Proteomes" id="UP000613030">
    <property type="component" value="Unassembled WGS sequence"/>
</dbReference>
<dbReference type="EMBL" id="JAERRB010000001">
    <property type="protein sequence ID" value="MBL0740027.1"/>
    <property type="molecule type" value="Genomic_DNA"/>
</dbReference>
<proteinExistence type="predicted"/>
<organism evidence="3 4">
    <name type="scientific">Chryseolinea lacunae</name>
    <dbReference type="NCBI Taxonomy" id="2801331"/>
    <lineage>
        <taxon>Bacteria</taxon>
        <taxon>Pseudomonadati</taxon>
        <taxon>Bacteroidota</taxon>
        <taxon>Cytophagia</taxon>
        <taxon>Cytophagales</taxon>
        <taxon>Fulvivirgaceae</taxon>
        <taxon>Chryseolinea</taxon>
    </lineage>
</organism>